<evidence type="ECO:0000256" key="1">
    <source>
        <dbReference type="SAM" id="MobiDB-lite"/>
    </source>
</evidence>
<keyword evidence="4" id="KW-1185">Reference proteome</keyword>
<protein>
    <submittedName>
        <fullName evidence="3">Uncharacterized protein</fullName>
    </submittedName>
</protein>
<organism evidence="3 4">
    <name type="scientific">Photinus pyralis</name>
    <name type="common">Common eastern firefly</name>
    <name type="synonym">Lampyris pyralis</name>
    <dbReference type="NCBI Taxonomy" id="7054"/>
    <lineage>
        <taxon>Eukaryota</taxon>
        <taxon>Metazoa</taxon>
        <taxon>Ecdysozoa</taxon>
        <taxon>Arthropoda</taxon>
        <taxon>Hexapoda</taxon>
        <taxon>Insecta</taxon>
        <taxon>Pterygota</taxon>
        <taxon>Neoptera</taxon>
        <taxon>Endopterygota</taxon>
        <taxon>Coleoptera</taxon>
        <taxon>Polyphaga</taxon>
        <taxon>Elateriformia</taxon>
        <taxon>Elateroidea</taxon>
        <taxon>Lampyridae</taxon>
        <taxon>Lampyrinae</taxon>
        <taxon>Photinus</taxon>
    </lineage>
</organism>
<proteinExistence type="predicted"/>
<feature type="region of interest" description="Disordered" evidence="1">
    <location>
        <begin position="223"/>
        <end position="252"/>
    </location>
</feature>
<name>A0A5N4B2J8_PHOPY</name>
<evidence type="ECO:0000256" key="2">
    <source>
        <dbReference type="SAM" id="SignalP"/>
    </source>
</evidence>
<feature type="compositionally biased region" description="Polar residues" evidence="1">
    <location>
        <begin position="233"/>
        <end position="246"/>
    </location>
</feature>
<accession>A0A5N4B2J8</accession>
<feature type="region of interest" description="Disordered" evidence="1">
    <location>
        <begin position="580"/>
        <end position="599"/>
    </location>
</feature>
<gene>
    <name evidence="3" type="ORF">PPYR_00799</name>
</gene>
<dbReference type="InParanoid" id="A0A5N4B2J8"/>
<feature type="compositionally biased region" description="Polar residues" evidence="1">
    <location>
        <begin position="390"/>
        <end position="408"/>
    </location>
</feature>
<evidence type="ECO:0000313" key="4">
    <source>
        <dbReference type="Proteomes" id="UP000327044"/>
    </source>
</evidence>
<comment type="caution">
    <text evidence="3">The sequence shown here is derived from an EMBL/GenBank/DDBJ whole genome shotgun (WGS) entry which is preliminary data.</text>
</comment>
<dbReference type="OrthoDB" id="6766427at2759"/>
<keyword evidence="2" id="KW-0732">Signal</keyword>
<feature type="region of interest" description="Disordered" evidence="1">
    <location>
        <begin position="422"/>
        <end position="444"/>
    </location>
</feature>
<feature type="chain" id="PRO_5024401464" evidence="2">
    <location>
        <begin position="29"/>
        <end position="636"/>
    </location>
</feature>
<evidence type="ECO:0000313" key="3">
    <source>
        <dbReference type="EMBL" id="KAB0803829.1"/>
    </source>
</evidence>
<reference evidence="3 4" key="1">
    <citation type="journal article" date="2018" name="Elife">
        <title>Firefly genomes illuminate parallel origins of bioluminescence in beetles.</title>
        <authorList>
            <person name="Fallon T.R."/>
            <person name="Lower S.E."/>
            <person name="Chang C.H."/>
            <person name="Bessho-Uehara M."/>
            <person name="Martin G.J."/>
            <person name="Bewick A.J."/>
            <person name="Behringer M."/>
            <person name="Debat H.J."/>
            <person name="Wong I."/>
            <person name="Day J.C."/>
            <person name="Suvorov A."/>
            <person name="Silva C.J."/>
            <person name="Stanger-Hall K.F."/>
            <person name="Hall D.W."/>
            <person name="Schmitz R.J."/>
            <person name="Nelson D.R."/>
            <person name="Lewis S.M."/>
            <person name="Shigenobu S."/>
            <person name="Bybee S.M."/>
            <person name="Larracuente A.M."/>
            <person name="Oba Y."/>
            <person name="Weng J.K."/>
        </authorList>
    </citation>
    <scope>NUCLEOTIDE SEQUENCE [LARGE SCALE GENOMIC DNA]</scope>
    <source>
        <strain evidence="3">1611_PpyrPB1</strain>
        <tissue evidence="3">Whole body</tissue>
    </source>
</reference>
<dbReference type="EMBL" id="VVIM01000001">
    <property type="protein sequence ID" value="KAB0803829.1"/>
    <property type="molecule type" value="Genomic_DNA"/>
</dbReference>
<sequence>MTFPTILLSMILHFTYLLVVLFGDAIDAQETNYKFRLRKRVVGTQVREPFGLVYIKGRLVGVLEPFTDLYQLAPVPSDREGLVGILNEGRQAEPSEEFETDQNEYVRYTDENYPMILTDFKIDSKINAKQDNWRPSNEKDNHRQGTGRGDESVKTTSDSKKSDSSDKLERIEGDLRGLIYDLGLTDSEALKNGKRAIKRDTNIEDEDLEEGPNNIQIVKATHDSERKKRAAFSATSANQEPRSTEQNVDERKATTVSYQSVEEANVRNRRHESVDLNKSPVVYSENALSKLEKREGTETTMEKQFEKNIQRIHAIKDEMKGGIASLQTKTLDNTQRSKHKTSDSLQEVESKEVYPLEHNVRTKRDAFGDESAFTAKIKSGKESEDENTGTRDTMTTVTSSNPRQTGAPQTLGMALLSNGVSEPTHTESLAYDASTRKPSRKRREINGRNVANIIHTRKKRAEALIPYGNVAYLPYRAEDEEIDEEGDEYQDDGFDDRSVSFGHLGRYSLDYPSHLKYEESYGTNGRPIRKYFNPDVYEHARSILQDASPYIRRKRHNFAALHSGGLTRHRLAERQFREEASKKGIVQPTEGATREQQRITDLSDTDLFRALPQSYEGELSRFKRVKRKTAFPKGEG</sequence>
<dbReference type="AlphaFoldDB" id="A0A5N4B2J8"/>
<feature type="region of interest" description="Disordered" evidence="1">
    <location>
        <begin position="128"/>
        <end position="168"/>
    </location>
</feature>
<feature type="region of interest" description="Disordered" evidence="1">
    <location>
        <begin position="377"/>
        <end position="408"/>
    </location>
</feature>
<feature type="signal peptide" evidence="2">
    <location>
        <begin position="1"/>
        <end position="28"/>
    </location>
</feature>
<dbReference type="Proteomes" id="UP000327044">
    <property type="component" value="Unassembled WGS sequence"/>
</dbReference>